<comment type="subcellular location">
    <subcellularLocation>
        <location evidence="1">Nucleus</location>
    </subcellularLocation>
</comment>
<dbReference type="EMBL" id="CM027686">
    <property type="protein sequence ID" value="KAG0524063.1"/>
    <property type="molecule type" value="Genomic_DNA"/>
</dbReference>
<gene>
    <name evidence="12" type="ORF">BDA96_07G177500</name>
</gene>
<dbReference type="GO" id="GO:0010447">
    <property type="term" value="P:response to acidic pH"/>
    <property type="evidence" value="ECO:0007669"/>
    <property type="project" value="InterPro"/>
</dbReference>
<name>A0A921QLB9_SORBI</name>
<evidence type="ECO:0000256" key="1">
    <source>
        <dbReference type="ARBA" id="ARBA00004123"/>
    </source>
</evidence>
<dbReference type="Proteomes" id="UP000807115">
    <property type="component" value="Chromosome 7"/>
</dbReference>
<keyword evidence="5" id="KW-0862">Zinc</keyword>
<dbReference type="AlphaFoldDB" id="A0A921QLB9"/>
<dbReference type="InterPro" id="IPR036236">
    <property type="entry name" value="Znf_C2H2_sf"/>
</dbReference>
<keyword evidence="3" id="KW-0677">Repeat</keyword>
<dbReference type="PANTHER" id="PTHR46352">
    <property type="entry name" value="PROTEIN SENSITIVE TO PROTON RHIZOTOXICITY 1"/>
    <property type="match status" value="1"/>
</dbReference>
<dbReference type="FunFam" id="3.30.160.60:FF:000145">
    <property type="entry name" value="Zinc finger protein 574"/>
    <property type="match status" value="1"/>
</dbReference>
<proteinExistence type="predicted"/>
<dbReference type="GO" id="GO:0008270">
    <property type="term" value="F:zinc ion binding"/>
    <property type="evidence" value="ECO:0007669"/>
    <property type="project" value="UniProtKB-KW"/>
</dbReference>
<dbReference type="PROSITE" id="PS50157">
    <property type="entry name" value="ZINC_FINGER_C2H2_2"/>
    <property type="match status" value="2"/>
</dbReference>
<protein>
    <recommendedName>
        <fullName evidence="11">C2H2-type domain-containing protein</fullName>
    </recommendedName>
</protein>
<dbReference type="SMART" id="SM00355">
    <property type="entry name" value="ZnF_C2H2"/>
    <property type="match status" value="3"/>
</dbReference>
<keyword evidence="6" id="KW-0805">Transcription regulation</keyword>
<dbReference type="PANTHER" id="PTHR46352:SF8">
    <property type="entry name" value="PROTEIN SENSITIVE TO PROTON RHIZOTOXICITY 2"/>
    <property type="match status" value="1"/>
</dbReference>
<accession>A0A921QLB9</accession>
<evidence type="ECO:0000259" key="11">
    <source>
        <dbReference type="PROSITE" id="PS50157"/>
    </source>
</evidence>
<dbReference type="Pfam" id="PF23118">
    <property type="entry name" value="zf-C2H2_STOP2_C"/>
    <property type="match status" value="1"/>
</dbReference>
<comment type="caution">
    <text evidence="12">The sequence shown here is derived from an EMBL/GenBank/DDBJ whole genome shotgun (WGS) entry which is preliminary data.</text>
</comment>
<dbReference type="Gene3D" id="3.30.160.60">
    <property type="entry name" value="Classic Zinc Finger"/>
    <property type="match status" value="1"/>
</dbReference>
<keyword evidence="8" id="KW-0539">Nucleus</keyword>
<feature type="region of interest" description="Disordered" evidence="10">
    <location>
        <begin position="402"/>
        <end position="426"/>
    </location>
</feature>
<feature type="compositionally biased region" description="Low complexity" evidence="10">
    <location>
        <begin position="413"/>
        <end position="426"/>
    </location>
</feature>
<evidence type="ECO:0000256" key="3">
    <source>
        <dbReference type="ARBA" id="ARBA00022737"/>
    </source>
</evidence>
<evidence type="ECO:0000256" key="7">
    <source>
        <dbReference type="ARBA" id="ARBA00023163"/>
    </source>
</evidence>
<dbReference type="InterPro" id="IPR013087">
    <property type="entry name" value="Znf_C2H2_type"/>
</dbReference>
<dbReference type="GO" id="GO:0005634">
    <property type="term" value="C:nucleus"/>
    <property type="evidence" value="ECO:0007669"/>
    <property type="project" value="UniProtKB-SubCell"/>
</dbReference>
<dbReference type="InterPro" id="IPR059161">
    <property type="entry name" value="Znf-C2H2_STOP1/2_3rd"/>
</dbReference>
<feature type="domain" description="C2H2-type" evidence="11">
    <location>
        <begin position="366"/>
        <end position="399"/>
    </location>
</feature>
<reference evidence="12" key="2">
    <citation type="submission" date="2020-10" db="EMBL/GenBank/DDBJ databases">
        <authorList>
            <person name="Cooper E.A."/>
            <person name="Brenton Z.W."/>
            <person name="Flinn B.S."/>
            <person name="Jenkins J."/>
            <person name="Shu S."/>
            <person name="Flowers D."/>
            <person name="Luo F."/>
            <person name="Wang Y."/>
            <person name="Xia P."/>
            <person name="Barry K."/>
            <person name="Daum C."/>
            <person name="Lipzen A."/>
            <person name="Yoshinaga Y."/>
            <person name="Schmutz J."/>
            <person name="Saski C."/>
            <person name="Vermerris W."/>
            <person name="Kresovich S."/>
        </authorList>
    </citation>
    <scope>NUCLEOTIDE SEQUENCE</scope>
</reference>
<reference evidence="12" key="1">
    <citation type="journal article" date="2019" name="BMC Genomics">
        <title>A new reference genome for Sorghum bicolor reveals high levels of sequence similarity between sweet and grain genotypes: implications for the genetics of sugar metabolism.</title>
        <authorList>
            <person name="Cooper E.A."/>
            <person name="Brenton Z.W."/>
            <person name="Flinn B.S."/>
            <person name="Jenkins J."/>
            <person name="Shu S."/>
            <person name="Flowers D."/>
            <person name="Luo F."/>
            <person name="Wang Y."/>
            <person name="Xia P."/>
            <person name="Barry K."/>
            <person name="Daum C."/>
            <person name="Lipzen A."/>
            <person name="Yoshinaga Y."/>
            <person name="Schmutz J."/>
            <person name="Saski C."/>
            <person name="Vermerris W."/>
            <person name="Kresovich S."/>
        </authorList>
    </citation>
    <scope>NUCLEOTIDE SEQUENCE</scope>
</reference>
<evidence type="ECO:0000313" key="12">
    <source>
        <dbReference type="EMBL" id="KAG0524063.1"/>
    </source>
</evidence>
<evidence type="ECO:0000256" key="2">
    <source>
        <dbReference type="ARBA" id="ARBA00022723"/>
    </source>
</evidence>
<sequence length="426" mass="45122">MIGRGGNPYYLQNQQQQLFHHGHALDATMDGGGFMAEPPTPASSGCSAADAQCHALLYYNLSVLRDKVQELQPLVGLAVAHDGSGPVAAAPGAGAVIQEIIAAASSMMYAFQQLCGHGGAVPASASATAAQAQQGGTSSGVVVADAAATCGAGDNHQHQQAAVIDHVMVMQQQWQQEHRYDGGYGGRIHHDSKMTTPVATVAAMPSSSHPRPTTTAVMMAEEDEDVGVGVAGGTIIELEATELLAKYTHYCQVCGKGFKRDANLRMHMRAHGDEYKSSAALANPAKAAAAAGGDAAAASTSSSRSLYSCPQEGCRWNRKHAKFQPLKSVICAKNHYKRSHCPKMYVCNRCNRKHFSVLSDLRTHEKHCGDHRWLCSCGTSFSRKDKLIGHLALFTGHQPAVPLDRQANGGRRSSSSMSTTSTQLGT</sequence>
<keyword evidence="7" id="KW-0804">Transcription</keyword>
<evidence type="ECO:0000256" key="6">
    <source>
        <dbReference type="ARBA" id="ARBA00023015"/>
    </source>
</evidence>
<dbReference type="InterPro" id="IPR044300">
    <property type="entry name" value="STOP1/2"/>
</dbReference>
<evidence type="ECO:0000256" key="5">
    <source>
        <dbReference type="ARBA" id="ARBA00022833"/>
    </source>
</evidence>
<organism evidence="12 13">
    <name type="scientific">Sorghum bicolor</name>
    <name type="common">Sorghum</name>
    <name type="synonym">Sorghum vulgare</name>
    <dbReference type="NCBI Taxonomy" id="4558"/>
    <lineage>
        <taxon>Eukaryota</taxon>
        <taxon>Viridiplantae</taxon>
        <taxon>Streptophyta</taxon>
        <taxon>Embryophyta</taxon>
        <taxon>Tracheophyta</taxon>
        <taxon>Spermatophyta</taxon>
        <taxon>Magnoliopsida</taxon>
        <taxon>Liliopsida</taxon>
        <taxon>Poales</taxon>
        <taxon>Poaceae</taxon>
        <taxon>PACMAD clade</taxon>
        <taxon>Panicoideae</taxon>
        <taxon>Andropogonodae</taxon>
        <taxon>Andropogoneae</taxon>
        <taxon>Sorghinae</taxon>
        <taxon>Sorghum</taxon>
    </lineage>
</organism>
<dbReference type="GO" id="GO:0010044">
    <property type="term" value="P:response to aluminum ion"/>
    <property type="evidence" value="ECO:0007669"/>
    <property type="project" value="InterPro"/>
</dbReference>
<dbReference type="InterPro" id="IPR058196">
    <property type="entry name" value="zf-C2H2_STOP1/2_C"/>
</dbReference>
<feature type="domain" description="C2H2-type" evidence="11">
    <location>
        <begin position="249"/>
        <end position="276"/>
    </location>
</feature>
<evidence type="ECO:0000256" key="9">
    <source>
        <dbReference type="PROSITE-ProRule" id="PRU00042"/>
    </source>
</evidence>
<evidence type="ECO:0000256" key="10">
    <source>
        <dbReference type="SAM" id="MobiDB-lite"/>
    </source>
</evidence>
<keyword evidence="2" id="KW-0479">Metal-binding</keyword>
<evidence type="ECO:0000256" key="8">
    <source>
        <dbReference type="ARBA" id="ARBA00023242"/>
    </source>
</evidence>
<dbReference type="PROSITE" id="PS00028">
    <property type="entry name" value="ZINC_FINGER_C2H2_1"/>
    <property type="match status" value="1"/>
</dbReference>
<evidence type="ECO:0000256" key="4">
    <source>
        <dbReference type="ARBA" id="ARBA00022771"/>
    </source>
</evidence>
<keyword evidence="4 9" id="KW-0863">Zinc-finger</keyword>
<dbReference type="Pfam" id="PF23115">
    <property type="entry name" value="zf-C2H2_STOP2_3rd"/>
    <property type="match status" value="1"/>
</dbReference>
<dbReference type="SUPFAM" id="SSF57667">
    <property type="entry name" value="beta-beta-alpha zinc fingers"/>
    <property type="match status" value="1"/>
</dbReference>
<evidence type="ECO:0000313" key="13">
    <source>
        <dbReference type="Proteomes" id="UP000807115"/>
    </source>
</evidence>